<protein>
    <submittedName>
        <fullName evidence="2">Protein ECERIFERUM 2</fullName>
    </submittedName>
</protein>
<organism evidence="2 3">
    <name type="scientific">Glycine soja</name>
    <name type="common">Wild soybean</name>
    <dbReference type="NCBI Taxonomy" id="3848"/>
    <lineage>
        <taxon>Eukaryota</taxon>
        <taxon>Viridiplantae</taxon>
        <taxon>Streptophyta</taxon>
        <taxon>Embryophyta</taxon>
        <taxon>Tracheophyta</taxon>
        <taxon>Spermatophyta</taxon>
        <taxon>Magnoliopsida</taxon>
        <taxon>eudicotyledons</taxon>
        <taxon>Gunneridae</taxon>
        <taxon>Pentapetalae</taxon>
        <taxon>rosids</taxon>
        <taxon>fabids</taxon>
        <taxon>Fabales</taxon>
        <taxon>Fabaceae</taxon>
        <taxon>Papilionoideae</taxon>
        <taxon>50 kb inversion clade</taxon>
        <taxon>NPAAA clade</taxon>
        <taxon>indigoferoid/millettioid clade</taxon>
        <taxon>Phaseoleae</taxon>
        <taxon>Glycine</taxon>
        <taxon>Glycine subgen. Soja</taxon>
    </lineage>
</organism>
<name>A0A445K7B2_GLYSO</name>
<gene>
    <name evidence="2" type="ORF">D0Y65_014237</name>
</gene>
<dbReference type="GO" id="GO:0016747">
    <property type="term" value="F:acyltransferase activity, transferring groups other than amino-acyl groups"/>
    <property type="evidence" value="ECO:0007669"/>
    <property type="project" value="TreeGrafter"/>
</dbReference>
<sequence>MGSLPDLDTLPPLSSRISTVVPATPREDENGAFQLNYMDLLVKLHYIRPVFFFTSEAVQGLSISDLKKPMFPLLDPYYHVSGRVRRSESGRPFIKCNDAGVRIAESHCDRTLEEWFRENGNGAVEGLVHDHVLGPDLAFSPLVFVKFTWFKCGGLSVGLSWAHVLGDAFSAFNFLSKWSQILAGQAPPKSLHVSSFPEPKISHNSIVDDPPVSIKKTNILGEYWLATNYHDVATHSFHITSKQLHHLVTATFNQTNDNTNKAKTTTYFEIISALLWKCIANIRGQKIGPNVVTICTSESNRAENEFPTNGFLVLSKIEADFSTGKYEISELVKLIAENKMVENHVMEKLVEADEGKEDFIVYGVNLTFVNLEEANIYDGMNLNGQKPIMANCTFRGVSDKGVVLVLPAPEDDEDGGNGRIVTVSLPREELYQLKDKLGGEWGIH</sequence>
<dbReference type="AlphaFoldDB" id="A0A445K7B2"/>
<comment type="similarity">
    <text evidence="1">Belongs to the plant acyltransferase family.</text>
</comment>
<dbReference type="EMBL" id="QZWG01000006">
    <property type="protein sequence ID" value="RZC06679.1"/>
    <property type="molecule type" value="Genomic_DNA"/>
</dbReference>
<dbReference type="Proteomes" id="UP000289340">
    <property type="component" value="Chromosome 6"/>
</dbReference>
<dbReference type="Pfam" id="PF02458">
    <property type="entry name" value="Transferase"/>
    <property type="match status" value="1"/>
</dbReference>
<keyword evidence="3" id="KW-1185">Reference proteome</keyword>
<dbReference type="InterPro" id="IPR050317">
    <property type="entry name" value="Plant_Fungal_Acyltransferase"/>
</dbReference>
<dbReference type="Gramene" id="XM_028379866.1">
    <property type="protein sequence ID" value="XP_028235667.1"/>
    <property type="gene ID" value="LOC114415264"/>
</dbReference>
<proteinExistence type="inferred from homology"/>
<dbReference type="PANTHER" id="PTHR31642">
    <property type="entry name" value="TRICHOTHECENE 3-O-ACETYLTRANSFERASE"/>
    <property type="match status" value="1"/>
</dbReference>
<accession>A0A445K7B2</accession>
<dbReference type="SMR" id="A0A445K7B2"/>
<comment type="caution">
    <text evidence="2">The sequence shown here is derived from an EMBL/GenBank/DDBJ whole genome shotgun (WGS) entry which is preliminary data.</text>
</comment>
<evidence type="ECO:0000256" key="1">
    <source>
        <dbReference type="ARBA" id="ARBA00009861"/>
    </source>
</evidence>
<reference evidence="2 3" key="1">
    <citation type="submission" date="2018-09" db="EMBL/GenBank/DDBJ databases">
        <title>A high-quality reference genome of wild soybean provides a powerful tool to mine soybean genomes.</title>
        <authorList>
            <person name="Xie M."/>
            <person name="Chung C.Y.L."/>
            <person name="Li M.-W."/>
            <person name="Wong F.-L."/>
            <person name="Chan T.-F."/>
            <person name="Lam H.-M."/>
        </authorList>
    </citation>
    <scope>NUCLEOTIDE SEQUENCE [LARGE SCALE GENOMIC DNA]</scope>
    <source>
        <strain evidence="3">cv. W05</strain>
        <tissue evidence="2">Hypocotyl of etiolated seedlings</tissue>
    </source>
</reference>
<evidence type="ECO:0000313" key="3">
    <source>
        <dbReference type="Proteomes" id="UP000289340"/>
    </source>
</evidence>
<dbReference type="PANTHER" id="PTHR31642:SF259">
    <property type="entry name" value="PROTEIN ECERIFERUM 2"/>
    <property type="match status" value="1"/>
</dbReference>
<evidence type="ECO:0000313" key="2">
    <source>
        <dbReference type="EMBL" id="RZC06679.1"/>
    </source>
</evidence>
<dbReference type="InterPro" id="IPR023213">
    <property type="entry name" value="CAT-like_dom_sf"/>
</dbReference>
<dbReference type="Gene3D" id="3.30.559.10">
    <property type="entry name" value="Chloramphenicol acetyltransferase-like domain"/>
    <property type="match status" value="2"/>
</dbReference>